<dbReference type="EMBL" id="NOXT01000113">
    <property type="protein sequence ID" value="OYQ27681.1"/>
    <property type="molecule type" value="Genomic_DNA"/>
</dbReference>
<dbReference type="SUPFAM" id="SSF54001">
    <property type="entry name" value="Cysteine proteinases"/>
    <property type="match status" value="1"/>
</dbReference>
<dbReference type="OrthoDB" id="8481272at2"/>
<reference evidence="1 2" key="1">
    <citation type="submission" date="2017-07" db="EMBL/GenBank/DDBJ databases">
        <title>Sandarakinorhabdus cyanobacteriorum sp. nov., a novel bacterium isolated from cyanobacterial aggregates in a eutrophic lake.</title>
        <authorList>
            <person name="Cai H."/>
        </authorList>
    </citation>
    <scope>NUCLEOTIDE SEQUENCE [LARGE SCALE GENOMIC DNA]</scope>
    <source>
        <strain evidence="1 2">TH057</strain>
    </source>
</reference>
<dbReference type="AlphaFoldDB" id="A0A255YEQ0"/>
<accession>A0A255YEQ0</accession>
<dbReference type="Proteomes" id="UP000216991">
    <property type="component" value="Unassembled WGS sequence"/>
</dbReference>
<dbReference type="RefSeq" id="WP_094473993.1">
    <property type="nucleotide sequence ID" value="NZ_NOXT01000113.1"/>
</dbReference>
<gene>
    <name evidence="1" type="ORF">CHU93_10485</name>
</gene>
<keyword evidence="2" id="KW-1185">Reference proteome</keyword>
<evidence type="ECO:0008006" key="3">
    <source>
        <dbReference type="Google" id="ProtNLM"/>
    </source>
</evidence>
<dbReference type="Gene3D" id="3.90.1720.10">
    <property type="entry name" value="endopeptidase domain like (from Nostoc punctiforme)"/>
    <property type="match status" value="1"/>
</dbReference>
<comment type="caution">
    <text evidence="1">The sequence shown here is derived from an EMBL/GenBank/DDBJ whole genome shotgun (WGS) entry which is preliminary data.</text>
</comment>
<evidence type="ECO:0000313" key="1">
    <source>
        <dbReference type="EMBL" id="OYQ27681.1"/>
    </source>
</evidence>
<proteinExistence type="predicted"/>
<dbReference type="InterPro" id="IPR038765">
    <property type="entry name" value="Papain-like_cys_pep_sf"/>
</dbReference>
<sequence length="138" mass="14296">MAGITKRRRRAVAAARAGVGTRFRAQGRTIGLGLDCVGVALLAAAGAGVRLAPVPAYALGGLHDDLLAATLRALGCRRVRRAKAGDLVEFALAPGHRHLAVMSDRGIIHAHAGLGRVVEGPAPDDWPVVAHWALPGVR</sequence>
<protein>
    <recommendedName>
        <fullName evidence="3">NlpC/P60 domain-containing protein</fullName>
    </recommendedName>
</protein>
<name>A0A255YEQ0_9SPHN</name>
<evidence type="ECO:0000313" key="2">
    <source>
        <dbReference type="Proteomes" id="UP000216991"/>
    </source>
</evidence>
<organism evidence="1 2">
    <name type="scientific">Sandarakinorhabdus cyanobacteriorum</name>
    <dbReference type="NCBI Taxonomy" id="1981098"/>
    <lineage>
        <taxon>Bacteria</taxon>
        <taxon>Pseudomonadati</taxon>
        <taxon>Pseudomonadota</taxon>
        <taxon>Alphaproteobacteria</taxon>
        <taxon>Sphingomonadales</taxon>
        <taxon>Sphingosinicellaceae</taxon>
        <taxon>Sandarakinorhabdus</taxon>
    </lineage>
</organism>